<accession>X0YT78</accession>
<feature type="non-terminal residue" evidence="1">
    <location>
        <position position="226"/>
    </location>
</feature>
<proteinExistence type="predicted"/>
<sequence>GSLDPYTVFEVAPRRVSLAVESLLVEPGEGGLSPTVGLTSGQVVMSMEVSGEDLPTQTCPIELFVPERAAGLHLVFSQDDTGAAALVLDGSPRLTGEPIQVQIDPACDIQAGDHVETAVAEAVDQALHEALPGLTDALTGLCERALGVDLGGAGRLSEDFSFSLLPDGPSTELAAGRTQLGLAGGFESRRAACVPADLALAPVGQGQAAEFDQLLPRAREPYHLAV</sequence>
<organism evidence="1">
    <name type="scientific">marine sediment metagenome</name>
    <dbReference type="NCBI Taxonomy" id="412755"/>
    <lineage>
        <taxon>unclassified sequences</taxon>
        <taxon>metagenomes</taxon>
        <taxon>ecological metagenomes</taxon>
    </lineage>
</organism>
<name>X0YT78_9ZZZZ</name>
<dbReference type="AlphaFoldDB" id="X0YT78"/>
<reference evidence="1" key="1">
    <citation type="journal article" date="2014" name="Front. Microbiol.">
        <title>High frequency of phylogenetically diverse reductive dehalogenase-homologous genes in deep subseafloor sedimentary metagenomes.</title>
        <authorList>
            <person name="Kawai M."/>
            <person name="Futagami T."/>
            <person name="Toyoda A."/>
            <person name="Takaki Y."/>
            <person name="Nishi S."/>
            <person name="Hori S."/>
            <person name="Arai W."/>
            <person name="Tsubouchi T."/>
            <person name="Morono Y."/>
            <person name="Uchiyama I."/>
            <person name="Ito T."/>
            <person name="Fujiyama A."/>
            <person name="Inagaki F."/>
            <person name="Takami H."/>
        </authorList>
    </citation>
    <scope>NUCLEOTIDE SEQUENCE</scope>
    <source>
        <strain evidence="1">Expedition CK06-06</strain>
    </source>
</reference>
<protein>
    <submittedName>
        <fullName evidence="1">Uncharacterized protein</fullName>
    </submittedName>
</protein>
<comment type="caution">
    <text evidence="1">The sequence shown here is derived from an EMBL/GenBank/DDBJ whole genome shotgun (WGS) entry which is preliminary data.</text>
</comment>
<dbReference type="EMBL" id="BARS01053439">
    <property type="protein sequence ID" value="GAG51538.1"/>
    <property type="molecule type" value="Genomic_DNA"/>
</dbReference>
<evidence type="ECO:0000313" key="1">
    <source>
        <dbReference type="EMBL" id="GAG51538.1"/>
    </source>
</evidence>
<feature type="non-terminal residue" evidence="1">
    <location>
        <position position="1"/>
    </location>
</feature>
<gene>
    <name evidence="1" type="ORF">S01H1_79292</name>
</gene>